<feature type="compositionally biased region" description="Basic and acidic residues" evidence="1">
    <location>
        <begin position="274"/>
        <end position="283"/>
    </location>
</feature>
<reference evidence="3" key="1">
    <citation type="submission" date="2025-08" db="UniProtKB">
        <authorList>
            <consortium name="RefSeq"/>
        </authorList>
    </citation>
    <scope>IDENTIFICATION</scope>
    <source>
        <tissue evidence="3">Kidney</tissue>
    </source>
</reference>
<evidence type="ECO:0000313" key="2">
    <source>
        <dbReference type="Proteomes" id="UP000515202"/>
    </source>
</evidence>
<keyword evidence="2" id="KW-1185">Reference proteome</keyword>
<evidence type="ECO:0000256" key="1">
    <source>
        <dbReference type="SAM" id="MobiDB-lite"/>
    </source>
</evidence>
<proteinExistence type="predicted"/>
<dbReference type="Proteomes" id="UP000515202">
    <property type="component" value="Unplaced"/>
</dbReference>
<sequence length="507" mass="55363">MKDRVRHVVQCWRKSFCRLLLHTRPKKQLILGENYARYAAASDVTQGPTFPDVRAYRGQVIGFVAPLFANETTKPGEGGAQPEIRPLGSGWPRLARAGRSTARPCSSFRLVVWGASGEVTRPGGGPGSGFCRLTTGWTRRPLRVHTLVTKRSLCWNVLRVAPDTNREPQTEQNHVNLQNHLQNGHRTVISVKRTVDDAFPNPDVAARSREWPLLPRASLVCEPSACSVTQIIGENALQTSRDPAISFPDCSWQGGEGPVGTSQGQRSRTPGPGEEEKQHRTREPRDLAAWLRDWHAVLRKQGRLGVGAVACSPRMWLSSAAPGSAQPRGGRRYSRQSTPPKLHLSEGWGDRPDPLGNFAGAHRSLRACSRIQPTLPPRRSLTKLPEQTLQPATAVQIPTKSIWLRDAGVLGCVSREGATGICWDGGEGLGRAVRSALFSSGHDAVRCWEHSPALSGFRFFMENGDDLFAAVPGPRGTGHILLTFVCLAPGTRYDPDDCQASAQGPEP</sequence>
<evidence type="ECO:0000313" key="3">
    <source>
        <dbReference type="RefSeq" id="XP_023378959.1"/>
    </source>
</evidence>
<gene>
    <name evidence="3" type="primary">LOC111731534</name>
</gene>
<accession>A0A6P6BV69</accession>
<dbReference type="KEGG" id="pvp:111731534"/>
<name>A0A6P6BV69_PTEVA</name>
<organism evidence="2 3">
    <name type="scientific">Pteropus vampyrus</name>
    <name type="common">Large flying fox</name>
    <dbReference type="NCBI Taxonomy" id="132908"/>
    <lineage>
        <taxon>Eukaryota</taxon>
        <taxon>Metazoa</taxon>
        <taxon>Chordata</taxon>
        <taxon>Craniata</taxon>
        <taxon>Vertebrata</taxon>
        <taxon>Euteleostomi</taxon>
        <taxon>Mammalia</taxon>
        <taxon>Eutheria</taxon>
        <taxon>Laurasiatheria</taxon>
        <taxon>Chiroptera</taxon>
        <taxon>Yinpterochiroptera</taxon>
        <taxon>Pteropodoidea</taxon>
        <taxon>Pteropodidae</taxon>
        <taxon>Pteropodinae</taxon>
        <taxon>Pteropus</taxon>
    </lineage>
</organism>
<feature type="region of interest" description="Disordered" evidence="1">
    <location>
        <begin position="318"/>
        <end position="356"/>
    </location>
</feature>
<protein>
    <submittedName>
        <fullName evidence="3">Uncharacterized protein LOC111731534</fullName>
    </submittedName>
</protein>
<dbReference type="RefSeq" id="XP_023378959.1">
    <property type="nucleotide sequence ID" value="XM_023523191.1"/>
</dbReference>
<dbReference type="AlphaFoldDB" id="A0A6P6BV69"/>
<feature type="region of interest" description="Disordered" evidence="1">
    <location>
        <begin position="244"/>
        <end position="283"/>
    </location>
</feature>
<dbReference type="GeneID" id="111731534"/>